<protein>
    <submittedName>
        <fullName evidence="1">Class F sortase</fullName>
    </submittedName>
</protein>
<accession>A0A7G6YH13</accession>
<proteinExistence type="predicted"/>
<dbReference type="Proteomes" id="UP000515511">
    <property type="component" value="Chromosome"/>
</dbReference>
<evidence type="ECO:0000313" key="1">
    <source>
        <dbReference type="EMBL" id="QNE37778.1"/>
    </source>
</evidence>
<dbReference type="AlphaFoldDB" id="A0A7G6YH13"/>
<dbReference type="KEGG" id="lse:F1C12_16275"/>
<reference evidence="2" key="1">
    <citation type="submission" date="2019-09" db="EMBL/GenBank/DDBJ databases">
        <title>Antimicrobial potential of Antarctic Bacteria.</title>
        <authorList>
            <person name="Benaud N."/>
            <person name="Edwards R.J."/>
            <person name="Ferrari B.C."/>
        </authorList>
    </citation>
    <scope>NUCLEOTIDE SEQUENCE [LARGE SCALE GENOMIC DNA]</scope>
    <source>
        <strain evidence="2">INR9</strain>
    </source>
</reference>
<evidence type="ECO:0000313" key="2">
    <source>
        <dbReference type="Proteomes" id="UP000515511"/>
    </source>
</evidence>
<dbReference type="EMBL" id="CP043641">
    <property type="protein sequence ID" value="QNE37778.1"/>
    <property type="molecule type" value="Genomic_DNA"/>
</dbReference>
<gene>
    <name evidence="1" type="ORF">F1C12_16275</name>
</gene>
<sequence>MAIAGVLCAVAIVAGALTVSSYLGGDQPRDMRGNPVDLPAPSEAVRRRTEAVAQVHGMTLRVPSAGLAVPLGELNEVDGVIDPPGFSSAYLVRNYGAQLAHAGSGTVFVVMHSCRGGAVCPGNFLTDLTAGTASVRVGADVFVGGLHYRVTGSETVHKPDVHADAALWANAPGRLVLLTCLQTPAQTASVANLVISAQLVTTAG</sequence>
<name>A0A7G6YH13_9MICO</name>
<organism evidence="1 2">
    <name type="scientific">Leifsonia shinshuensis</name>
    <dbReference type="NCBI Taxonomy" id="150026"/>
    <lineage>
        <taxon>Bacteria</taxon>
        <taxon>Bacillati</taxon>
        <taxon>Actinomycetota</taxon>
        <taxon>Actinomycetes</taxon>
        <taxon>Micrococcales</taxon>
        <taxon>Microbacteriaceae</taxon>
        <taxon>Leifsonia</taxon>
    </lineage>
</organism>